<evidence type="ECO:0000256" key="2">
    <source>
        <dbReference type="SAM" id="MobiDB-lite"/>
    </source>
</evidence>
<name>A0AAJ1M9T5_LIMMU</name>
<gene>
    <name evidence="4" type="ORF">PO250_01140</name>
</gene>
<proteinExistence type="inferred from homology"/>
<dbReference type="InterPro" id="IPR000525">
    <property type="entry name" value="Initiator_Rep_WH1"/>
</dbReference>
<protein>
    <submittedName>
        <fullName evidence="4">Replication initiation protein</fullName>
    </submittedName>
</protein>
<dbReference type="AlphaFoldDB" id="A0AAJ1M9T5"/>
<dbReference type="SUPFAM" id="SSF46785">
    <property type="entry name" value="Winged helix' DNA-binding domain"/>
    <property type="match status" value="2"/>
</dbReference>
<evidence type="ECO:0000256" key="1">
    <source>
        <dbReference type="ARBA" id="ARBA00038283"/>
    </source>
</evidence>
<accession>A0AAJ1M9T5</accession>
<evidence type="ECO:0000259" key="3">
    <source>
        <dbReference type="Pfam" id="PF01051"/>
    </source>
</evidence>
<dbReference type="Pfam" id="PF21205">
    <property type="entry name" value="Rep3_C"/>
    <property type="match status" value="1"/>
</dbReference>
<dbReference type="EMBL" id="JAQONE010000003">
    <property type="protein sequence ID" value="MDC2828940.1"/>
    <property type="molecule type" value="Genomic_DNA"/>
</dbReference>
<reference evidence="4" key="1">
    <citation type="submission" date="2023-01" db="EMBL/GenBank/DDBJ databases">
        <title>Genome analysis of 13 Lactobacillus isolated from gut of wild boar.</title>
        <authorList>
            <person name="Papp P."/>
            <person name="Libisch B."/>
            <person name="Nagy T."/>
            <person name="Olasz F."/>
        </authorList>
    </citation>
    <scope>NUCLEOTIDE SEQUENCE</scope>
    <source>
        <strain evidence="4">F146</strain>
    </source>
</reference>
<dbReference type="Pfam" id="PF01051">
    <property type="entry name" value="Rep3_N"/>
    <property type="match status" value="1"/>
</dbReference>
<evidence type="ECO:0000313" key="5">
    <source>
        <dbReference type="Proteomes" id="UP001220670"/>
    </source>
</evidence>
<dbReference type="Gene3D" id="1.10.10.10">
    <property type="entry name" value="Winged helix-like DNA-binding domain superfamily/Winged helix DNA-binding domain"/>
    <property type="match status" value="2"/>
</dbReference>
<dbReference type="InterPro" id="IPR036388">
    <property type="entry name" value="WH-like_DNA-bd_sf"/>
</dbReference>
<evidence type="ECO:0000313" key="4">
    <source>
        <dbReference type="EMBL" id="MDC2828940.1"/>
    </source>
</evidence>
<dbReference type="GO" id="GO:0003887">
    <property type="term" value="F:DNA-directed DNA polymerase activity"/>
    <property type="evidence" value="ECO:0007669"/>
    <property type="project" value="InterPro"/>
</dbReference>
<comment type="caution">
    <text evidence="4">The sequence shown here is derived from an EMBL/GenBank/DDBJ whole genome shotgun (WGS) entry which is preliminary data.</text>
</comment>
<feature type="region of interest" description="Disordered" evidence="2">
    <location>
        <begin position="359"/>
        <end position="395"/>
    </location>
</feature>
<comment type="similarity">
    <text evidence="1">Belongs to the initiator RepB protein family.</text>
</comment>
<dbReference type="RefSeq" id="WP_272225668.1">
    <property type="nucleotide sequence ID" value="NZ_JAQONE010000003.1"/>
</dbReference>
<feature type="domain" description="Initiator Rep protein WH1" evidence="3">
    <location>
        <begin position="9"/>
        <end position="156"/>
    </location>
</feature>
<dbReference type="GO" id="GO:0006270">
    <property type="term" value="P:DNA replication initiation"/>
    <property type="evidence" value="ECO:0007669"/>
    <property type="project" value="InterPro"/>
</dbReference>
<dbReference type="InterPro" id="IPR036390">
    <property type="entry name" value="WH_DNA-bd_sf"/>
</dbReference>
<organism evidence="4 5">
    <name type="scientific">Limosilactobacillus mucosae</name>
    <name type="common">Lactobacillus mucosae</name>
    <dbReference type="NCBI Taxonomy" id="97478"/>
    <lineage>
        <taxon>Bacteria</taxon>
        <taxon>Bacillati</taxon>
        <taxon>Bacillota</taxon>
        <taxon>Bacilli</taxon>
        <taxon>Lactobacillales</taxon>
        <taxon>Lactobacillaceae</taxon>
        <taxon>Limosilactobacillus</taxon>
    </lineage>
</organism>
<sequence length="410" mass="46540">MNDISDRTVAEANALIQAAARMDTAPLKLFEIAVSGLGSKSEGPATTVKINKNAIFKALDYQGVTRNAWLTTVLEKLRHDADFRFTVTDETGTRDIGISPVGYTENPHNNDYIVVGFTPQIMPYVSALKKCFTQYQLADVLKLKSRYAIALYRWLMMSWRQYEFYFGTKERTPEQLVSYRNPRISLDELHRLTGTTKKYADFRNFHKWVLSAAVDEITTKTGYAITYDKLNKGRRVSGIVFHITDKRAPKLQPQSAVPEPAPQSALQAQSTALFANPYTGMLMTAGLTDPVALTGDAEYQRDLLKRLYPAYDRFVDRFGQETLERHIKYVGTHTSQKPDKLVPYMLKVLTDYERQLNQPKPVKHAKSGRAQISEELPEWAAHPENIKNKQPSPEKLAKIDQMLAELENGK</sequence>
<dbReference type="Proteomes" id="UP001220670">
    <property type="component" value="Unassembled WGS sequence"/>
</dbReference>